<feature type="region of interest" description="Disordered" evidence="1">
    <location>
        <begin position="1"/>
        <end position="51"/>
    </location>
</feature>
<evidence type="ECO:0000313" key="3">
    <source>
        <dbReference type="Proteomes" id="UP000649739"/>
    </source>
</evidence>
<reference evidence="2" key="1">
    <citation type="journal article" date="2014" name="Int. J. Syst. Evol. Microbiol.">
        <title>Complete genome sequence of Corynebacterium casei LMG S-19264T (=DSM 44701T), isolated from a smear-ripened cheese.</title>
        <authorList>
            <consortium name="US DOE Joint Genome Institute (JGI-PGF)"/>
            <person name="Walter F."/>
            <person name="Albersmeier A."/>
            <person name="Kalinowski J."/>
            <person name="Ruckert C."/>
        </authorList>
    </citation>
    <scope>NUCLEOTIDE SEQUENCE</scope>
    <source>
        <strain evidence="2">JCM 3090</strain>
    </source>
</reference>
<organism evidence="2 3">
    <name type="scientific">Pilimelia anulata</name>
    <dbReference type="NCBI Taxonomy" id="53371"/>
    <lineage>
        <taxon>Bacteria</taxon>
        <taxon>Bacillati</taxon>
        <taxon>Actinomycetota</taxon>
        <taxon>Actinomycetes</taxon>
        <taxon>Micromonosporales</taxon>
        <taxon>Micromonosporaceae</taxon>
        <taxon>Pilimelia</taxon>
    </lineage>
</organism>
<accession>A0A8J3B9U7</accession>
<dbReference type="EMBL" id="BMQB01000003">
    <property type="protein sequence ID" value="GGJ88474.1"/>
    <property type="molecule type" value="Genomic_DNA"/>
</dbReference>
<evidence type="ECO:0000256" key="1">
    <source>
        <dbReference type="SAM" id="MobiDB-lite"/>
    </source>
</evidence>
<protein>
    <submittedName>
        <fullName evidence="2">Uncharacterized protein</fullName>
    </submittedName>
</protein>
<proteinExistence type="predicted"/>
<dbReference type="Proteomes" id="UP000649739">
    <property type="component" value="Unassembled WGS sequence"/>
</dbReference>
<keyword evidence="3" id="KW-1185">Reference proteome</keyword>
<sequence length="117" mass="11729">MAARGPGNARGGCRAIQPDHRAAGRAQVRRGPADGEPAEWVGAGAGRPPERGRWYMSVGGIGGGAFSVVHAGQTVDPAARQAQVNAQADLLQALRGVAHGGTVLSGVTASGGFDTYA</sequence>
<dbReference type="AlphaFoldDB" id="A0A8J3B9U7"/>
<reference evidence="2" key="2">
    <citation type="submission" date="2020-09" db="EMBL/GenBank/DDBJ databases">
        <authorList>
            <person name="Sun Q."/>
            <person name="Ohkuma M."/>
        </authorList>
    </citation>
    <scope>NUCLEOTIDE SEQUENCE</scope>
    <source>
        <strain evidence="2">JCM 3090</strain>
    </source>
</reference>
<evidence type="ECO:0000313" key="2">
    <source>
        <dbReference type="EMBL" id="GGJ88474.1"/>
    </source>
</evidence>
<comment type="caution">
    <text evidence="2">The sequence shown here is derived from an EMBL/GenBank/DDBJ whole genome shotgun (WGS) entry which is preliminary data.</text>
</comment>
<name>A0A8J3B9U7_9ACTN</name>
<gene>
    <name evidence="2" type="ORF">GCM10010123_17580</name>
</gene>